<dbReference type="PANTHER" id="PTHR42928">
    <property type="entry name" value="TRICARBOXYLATE-BINDING PROTEIN"/>
    <property type="match status" value="1"/>
</dbReference>
<dbReference type="Gene3D" id="3.40.190.150">
    <property type="entry name" value="Bordetella uptake gene, domain 1"/>
    <property type="match status" value="1"/>
</dbReference>
<organism evidence="3 4">
    <name type="scientific">Rhodovarius crocodyli</name>
    <dbReference type="NCBI Taxonomy" id="1979269"/>
    <lineage>
        <taxon>Bacteria</taxon>
        <taxon>Pseudomonadati</taxon>
        <taxon>Pseudomonadota</taxon>
        <taxon>Alphaproteobacteria</taxon>
        <taxon>Acetobacterales</taxon>
        <taxon>Roseomonadaceae</taxon>
        <taxon>Rhodovarius</taxon>
    </lineage>
</organism>
<dbReference type="OrthoDB" id="7374750at2"/>
<keyword evidence="4" id="KW-1185">Reference proteome</keyword>
<accession>A0A437MIN5</accession>
<feature type="signal peptide" evidence="2">
    <location>
        <begin position="1"/>
        <end position="19"/>
    </location>
</feature>
<comment type="caution">
    <text evidence="3">The sequence shown here is derived from an EMBL/GenBank/DDBJ whole genome shotgun (WGS) entry which is preliminary data.</text>
</comment>
<dbReference type="PANTHER" id="PTHR42928:SF5">
    <property type="entry name" value="BLR1237 PROTEIN"/>
    <property type="match status" value="1"/>
</dbReference>
<protein>
    <submittedName>
        <fullName evidence="3">Tripartite tricarboxylate transporter substrate binding protein</fullName>
    </submittedName>
</protein>
<evidence type="ECO:0000256" key="1">
    <source>
        <dbReference type="ARBA" id="ARBA00006987"/>
    </source>
</evidence>
<dbReference type="Gene3D" id="3.40.190.10">
    <property type="entry name" value="Periplasmic binding protein-like II"/>
    <property type="match status" value="1"/>
</dbReference>
<dbReference type="Proteomes" id="UP000282957">
    <property type="component" value="Unassembled WGS sequence"/>
</dbReference>
<dbReference type="EMBL" id="SACL01000002">
    <property type="protein sequence ID" value="RVT97518.1"/>
    <property type="molecule type" value="Genomic_DNA"/>
</dbReference>
<dbReference type="Pfam" id="PF03401">
    <property type="entry name" value="TctC"/>
    <property type="match status" value="1"/>
</dbReference>
<sequence length="322" mass="34183">MSMQRRILLSTLLATPALAQPAWPERPVRIVVPDGAGGGNDTTARVFAMQLERVFNLGFPVDNRAGGGGRIGVEHVYRSAPDGATLLLGNAGSNGINGALYRDLPYDLTADFTPISLLVTGPNALAVNPKELPARDVPELLRLLRARPAGSVNYASAGPGSSAHFSMELFKAMTGLDLTHVPYRGAAAMAQAAQAGDTPILIANLVNIQPLIARGDLRLLAVTSRERWPGTPDVPTLHESGLEGYETLAWNGLFGPPGLSPAIGQRLLPELRRIATLPEVRSRIAAIGGTLVVSDPATLTERVRADVAKWRRLADQAGIRPE</sequence>
<evidence type="ECO:0000313" key="4">
    <source>
        <dbReference type="Proteomes" id="UP000282957"/>
    </source>
</evidence>
<evidence type="ECO:0000256" key="2">
    <source>
        <dbReference type="SAM" id="SignalP"/>
    </source>
</evidence>
<dbReference type="AlphaFoldDB" id="A0A437MIN5"/>
<gene>
    <name evidence="3" type="ORF">EOD42_06750</name>
</gene>
<dbReference type="SUPFAM" id="SSF53850">
    <property type="entry name" value="Periplasmic binding protein-like II"/>
    <property type="match status" value="1"/>
</dbReference>
<comment type="similarity">
    <text evidence="1">Belongs to the UPF0065 (bug) family.</text>
</comment>
<dbReference type="InterPro" id="IPR042100">
    <property type="entry name" value="Bug_dom1"/>
</dbReference>
<dbReference type="PIRSF" id="PIRSF017082">
    <property type="entry name" value="YflP"/>
    <property type="match status" value="1"/>
</dbReference>
<feature type="chain" id="PRO_5019353902" evidence="2">
    <location>
        <begin position="20"/>
        <end position="322"/>
    </location>
</feature>
<evidence type="ECO:0000313" key="3">
    <source>
        <dbReference type="EMBL" id="RVT97518.1"/>
    </source>
</evidence>
<proteinExistence type="inferred from homology"/>
<name>A0A437MIN5_9PROT</name>
<dbReference type="InterPro" id="IPR005064">
    <property type="entry name" value="BUG"/>
</dbReference>
<reference evidence="3 4" key="1">
    <citation type="submission" date="2019-01" db="EMBL/GenBank/DDBJ databases">
        <authorList>
            <person name="Chen W.-M."/>
        </authorList>
    </citation>
    <scope>NUCLEOTIDE SEQUENCE [LARGE SCALE GENOMIC DNA]</scope>
    <source>
        <strain evidence="3 4">CCP-6</strain>
    </source>
</reference>
<keyword evidence="2" id="KW-0732">Signal</keyword>